<comment type="caution">
    <text evidence="4">The sequence shown here is derived from an EMBL/GenBank/DDBJ whole genome shotgun (WGS) entry which is preliminary data.</text>
</comment>
<dbReference type="Proteomes" id="UP000235392">
    <property type="component" value="Unassembled WGS sequence"/>
</dbReference>
<evidence type="ECO:0000313" key="3">
    <source>
        <dbReference type="EMBL" id="PLW48177.1"/>
    </source>
</evidence>
<dbReference type="EMBL" id="PGCI01000025">
    <property type="protein sequence ID" value="PLW48177.1"/>
    <property type="molecule type" value="Genomic_DNA"/>
</dbReference>
<protein>
    <submittedName>
        <fullName evidence="4">Uncharacterized protein</fullName>
    </submittedName>
</protein>
<evidence type="ECO:0000313" key="5">
    <source>
        <dbReference type="Proteomes" id="UP000235388"/>
    </source>
</evidence>
<sequence>MQFSVLVAALAVCTGVLASPASEHVQAQQTAQAAQAGQAGQAGQAAQTGNFWPWGGVYGGVGGGWGYGYGYNPYRYYGW</sequence>
<evidence type="ECO:0000313" key="6">
    <source>
        <dbReference type="Proteomes" id="UP000235392"/>
    </source>
</evidence>
<accession>A0A2N5VYM7</accession>
<keyword evidence="1" id="KW-0732">Signal</keyword>
<dbReference type="EMBL" id="PGCJ01000036">
    <property type="protein sequence ID" value="PLW55104.1"/>
    <property type="molecule type" value="Genomic_DNA"/>
</dbReference>
<feature type="signal peptide" evidence="1">
    <location>
        <begin position="1"/>
        <end position="18"/>
    </location>
</feature>
<gene>
    <name evidence="4" type="ORF">PCANC_05273</name>
    <name evidence="2" type="ORF">PCANC_22329</name>
    <name evidence="3" type="ORF">PCASD_03294</name>
</gene>
<evidence type="ECO:0000313" key="2">
    <source>
        <dbReference type="EMBL" id="PLW10291.1"/>
    </source>
</evidence>
<dbReference type="EMBL" id="PGCJ01001065">
    <property type="protein sequence ID" value="PLW10291.1"/>
    <property type="molecule type" value="Genomic_DNA"/>
</dbReference>
<evidence type="ECO:0000256" key="1">
    <source>
        <dbReference type="SAM" id="SignalP"/>
    </source>
</evidence>
<dbReference type="Proteomes" id="UP000235388">
    <property type="component" value="Unassembled WGS sequence"/>
</dbReference>
<proteinExistence type="predicted"/>
<reference evidence="5 6" key="1">
    <citation type="submission" date="2017-11" db="EMBL/GenBank/DDBJ databases">
        <title>De novo assembly and phasing of dikaryotic genomes from two isolates of Puccinia coronata f. sp. avenae, the causal agent of oat crown rust.</title>
        <authorList>
            <person name="Miller M.E."/>
            <person name="Zhang Y."/>
            <person name="Omidvar V."/>
            <person name="Sperschneider J."/>
            <person name="Schwessinger B."/>
            <person name="Raley C."/>
            <person name="Palmer J.M."/>
            <person name="Garnica D."/>
            <person name="Upadhyaya N."/>
            <person name="Rathjen J."/>
            <person name="Taylor J.M."/>
            <person name="Park R.F."/>
            <person name="Dodds P.N."/>
            <person name="Hirsch C.D."/>
            <person name="Kianian S.F."/>
            <person name="Figueroa M."/>
        </authorList>
    </citation>
    <scope>NUCLEOTIDE SEQUENCE [LARGE SCALE GENOMIC DNA]</scope>
    <source>
        <strain evidence="4">12NC29</strain>
        <strain evidence="3">12SD80</strain>
    </source>
</reference>
<dbReference type="AlphaFoldDB" id="A0A2N5VYM7"/>
<keyword evidence="5" id="KW-1185">Reference proteome</keyword>
<evidence type="ECO:0000313" key="4">
    <source>
        <dbReference type="EMBL" id="PLW55104.1"/>
    </source>
</evidence>
<name>A0A2N5VYM7_9BASI</name>
<feature type="chain" id="PRO_5015084151" evidence="1">
    <location>
        <begin position="19"/>
        <end position="79"/>
    </location>
</feature>
<organism evidence="4 5">
    <name type="scientific">Puccinia coronata f. sp. avenae</name>
    <dbReference type="NCBI Taxonomy" id="200324"/>
    <lineage>
        <taxon>Eukaryota</taxon>
        <taxon>Fungi</taxon>
        <taxon>Dikarya</taxon>
        <taxon>Basidiomycota</taxon>
        <taxon>Pucciniomycotina</taxon>
        <taxon>Pucciniomycetes</taxon>
        <taxon>Pucciniales</taxon>
        <taxon>Pucciniaceae</taxon>
        <taxon>Puccinia</taxon>
    </lineage>
</organism>